<proteinExistence type="predicted"/>
<sequence length="117" mass="13338">MTRELTTVAPERASKNPSFGVFKNLLRRKATDKKVPLHCPFSSASDLNQWKRFRGWVHRKTHREKEERASGVDVSEVVKTTAEARSLGSVSETLECFTAAADALWKPIVEHREKTWS</sequence>
<dbReference type="EMBL" id="MU971359">
    <property type="protein sequence ID" value="KAK9238155.1"/>
    <property type="molecule type" value="Genomic_DNA"/>
</dbReference>
<evidence type="ECO:0000313" key="1">
    <source>
        <dbReference type="EMBL" id="KAK9238155.1"/>
    </source>
</evidence>
<name>A0ACC3T378_LIPKO</name>
<reference evidence="2" key="1">
    <citation type="journal article" date="2024" name="Front. Bioeng. Biotechnol.">
        <title>Genome-scale model development and genomic sequencing of the oleaginous clade Lipomyces.</title>
        <authorList>
            <person name="Czajka J.J."/>
            <person name="Han Y."/>
            <person name="Kim J."/>
            <person name="Mondo S.J."/>
            <person name="Hofstad B.A."/>
            <person name="Robles A."/>
            <person name="Haridas S."/>
            <person name="Riley R."/>
            <person name="LaButti K."/>
            <person name="Pangilinan J."/>
            <person name="Andreopoulos W."/>
            <person name="Lipzen A."/>
            <person name="Yan J."/>
            <person name="Wang M."/>
            <person name="Ng V."/>
            <person name="Grigoriev I.V."/>
            <person name="Spatafora J.W."/>
            <person name="Magnuson J.K."/>
            <person name="Baker S.E."/>
            <person name="Pomraning K.R."/>
        </authorList>
    </citation>
    <scope>NUCLEOTIDE SEQUENCE [LARGE SCALE GENOMIC DNA]</scope>
    <source>
        <strain evidence="2">CBS 7786</strain>
    </source>
</reference>
<comment type="caution">
    <text evidence="1">The sequence shown here is derived from an EMBL/GenBank/DDBJ whole genome shotgun (WGS) entry which is preliminary data.</text>
</comment>
<dbReference type="Proteomes" id="UP001433508">
    <property type="component" value="Unassembled WGS sequence"/>
</dbReference>
<keyword evidence="2" id="KW-1185">Reference proteome</keyword>
<protein>
    <submittedName>
        <fullName evidence="1">Uncharacterized protein</fullName>
    </submittedName>
</protein>
<evidence type="ECO:0000313" key="2">
    <source>
        <dbReference type="Proteomes" id="UP001433508"/>
    </source>
</evidence>
<gene>
    <name evidence="1" type="ORF">V1525DRAFT_387727</name>
</gene>
<organism evidence="1 2">
    <name type="scientific">Lipomyces kononenkoae</name>
    <name type="common">Yeast</name>
    <dbReference type="NCBI Taxonomy" id="34357"/>
    <lineage>
        <taxon>Eukaryota</taxon>
        <taxon>Fungi</taxon>
        <taxon>Dikarya</taxon>
        <taxon>Ascomycota</taxon>
        <taxon>Saccharomycotina</taxon>
        <taxon>Lipomycetes</taxon>
        <taxon>Lipomycetales</taxon>
        <taxon>Lipomycetaceae</taxon>
        <taxon>Lipomyces</taxon>
    </lineage>
</organism>
<accession>A0ACC3T378</accession>